<keyword evidence="3" id="KW-1185">Reference proteome</keyword>
<dbReference type="EMBL" id="FUKQ01000035">
    <property type="protein sequence ID" value="SJN36138.1"/>
    <property type="molecule type" value="Genomic_DNA"/>
</dbReference>
<evidence type="ECO:0000256" key="1">
    <source>
        <dbReference type="SAM" id="MobiDB-lite"/>
    </source>
</evidence>
<organism evidence="2 3">
    <name type="scientific">Luteococcus japonicus LSP_Lj1</name>
    <dbReference type="NCBI Taxonomy" id="1255658"/>
    <lineage>
        <taxon>Bacteria</taxon>
        <taxon>Bacillati</taxon>
        <taxon>Actinomycetota</taxon>
        <taxon>Actinomycetes</taxon>
        <taxon>Propionibacteriales</taxon>
        <taxon>Propionibacteriaceae</taxon>
        <taxon>Luteococcus</taxon>
    </lineage>
</organism>
<dbReference type="RefSeq" id="WP_170165166.1">
    <property type="nucleotide sequence ID" value="NZ_FUKQ01000035.1"/>
</dbReference>
<name>A0A1R4JVY0_9ACTN</name>
<sequence>MINNYFEMVAGWQTTPTALGDGYVPSASKRERAASSVAGNHLVTPSPHHSA</sequence>
<evidence type="ECO:0000313" key="3">
    <source>
        <dbReference type="Proteomes" id="UP000188342"/>
    </source>
</evidence>
<protein>
    <submittedName>
        <fullName evidence="2">Uncharacterized protein</fullName>
    </submittedName>
</protein>
<dbReference type="Proteomes" id="UP000188342">
    <property type="component" value="Unassembled WGS sequence"/>
</dbReference>
<reference evidence="2 3" key="1">
    <citation type="submission" date="2017-02" db="EMBL/GenBank/DDBJ databases">
        <authorList>
            <person name="Peterson S.W."/>
        </authorList>
    </citation>
    <scope>NUCLEOTIDE SEQUENCE [LARGE SCALE GENOMIC DNA]</scope>
    <source>
        <strain evidence="2 3">LSP_Lj1</strain>
    </source>
</reference>
<gene>
    <name evidence="2" type="ORF">FM114_09940</name>
</gene>
<accession>A0A1R4JVY0</accession>
<dbReference type="STRING" id="1255658.FM114_09940"/>
<evidence type="ECO:0000313" key="2">
    <source>
        <dbReference type="EMBL" id="SJN36138.1"/>
    </source>
</evidence>
<feature type="region of interest" description="Disordered" evidence="1">
    <location>
        <begin position="30"/>
        <end position="51"/>
    </location>
</feature>
<proteinExistence type="predicted"/>
<dbReference type="AlphaFoldDB" id="A0A1R4JVY0"/>